<name>A0A2B4S4E1_STYPI</name>
<accession>A0A2B4S4E1</accession>
<dbReference type="EMBL" id="LSMT01000192">
    <property type="protein sequence ID" value="PFX23923.1"/>
    <property type="molecule type" value="Genomic_DNA"/>
</dbReference>
<sequence>MAAEYQPRWISPIIASKSEWKEDDQLEQDLKTYISQNLKRSEVLDFMKRDFPQYNWSLATLDRRPRHFGIHYIYYDTPLALVSDAMQKELEGPGRLLGYRAMNQRLRTEHNVQVPHHLVYNMIAELDLEGLEARSLQRRKKKPKGQFTSEGPLWVASLDGHDKLCGCQNSTFPLGVYGCIDTFSRKILFLFVCYSNSKQRCFRETLGLIEGRKLGPSTSNKIERWWRELHERLQKFFKEQLTLLLRGREYDPHNVLDRQLLAYVFIPVVQRECDIFVRYWNSHRIRVQDKLEIPAGVPDHIFSFPGYYSGSNMGIPLHKDELREVAELSGVMDGDVFDFIGPRVKRECLQLLSNPEKVESKDAIEAFRLLKRDIKFPYIAQLDLYADDTTVNAFPDVKNLANLSSSLNKSVSEIQLWASANKLPLNEDKTKVLTITGKRCVADINGSDIVVTVNGKQLNNVDCATLLGVEIDSKLSFNEHIEKVCKKMASRIAILRKIRACLPLKQRLQFYNSIIRPVMSYANVVWANCDKELVYRVLRLQKRAAQVISYADRTTPSVALFNKLDKEHPLGIDNSDSDVDDADQKHSSDDELRVSVFSRPFGPQVSKRPATSVRVLSGEETIDKEERKVILKWEYYRRIYHDVNEFRKRIDTFIATVRNLVKAADTSQSRNTFVISAAPDTERPATECTKATAARQRSAAADRRFTPAGFGYTAAGQHQHEVASQPHVAGQHQHAVASQPHVALVQLQCAVASQPQVARQQQQPVTPQHQLAVLHLQEVHTSGHLYHSHTITEIHVC</sequence>
<protein>
    <submittedName>
        <fullName evidence="3">RNA-directed DNA polymerase from mobile element jockey</fullName>
    </submittedName>
</protein>
<feature type="region of interest" description="Disordered" evidence="1">
    <location>
        <begin position="680"/>
        <end position="702"/>
    </location>
</feature>
<dbReference type="OrthoDB" id="5946233at2759"/>
<evidence type="ECO:0000313" key="3">
    <source>
        <dbReference type="EMBL" id="PFX23923.1"/>
    </source>
</evidence>
<feature type="region of interest" description="Disordered" evidence="1">
    <location>
        <begin position="571"/>
        <end position="591"/>
    </location>
</feature>
<keyword evidence="3" id="KW-0695">RNA-directed DNA polymerase</keyword>
<feature type="domain" description="Integrase core" evidence="2">
    <location>
        <begin position="218"/>
        <end position="289"/>
    </location>
</feature>
<dbReference type="STRING" id="50429.A0A2B4S4E1"/>
<reference evidence="4" key="1">
    <citation type="journal article" date="2017" name="bioRxiv">
        <title>Comparative analysis of the genomes of Stylophora pistillata and Acropora digitifera provides evidence for extensive differences between species of corals.</title>
        <authorList>
            <person name="Voolstra C.R."/>
            <person name="Li Y."/>
            <person name="Liew Y.J."/>
            <person name="Baumgarten S."/>
            <person name="Zoccola D."/>
            <person name="Flot J.-F."/>
            <person name="Tambutte S."/>
            <person name="Allemand D."/>
            <person name="Aranda M."/>
        </authorList>
    </citation>
    <scope>NUCLEOTIDE SEQUENCE [LARGE SCALE GENOMIC DNA]</scope>
</reference>
<keyword evidence="3" id="KW-0548">Nucleotidyltransferase</keyword>
<organism evidence="3 4">
    <name type="scientific">Stylophora pistillata</name>
    <name type="common">Smooth cauliflower coral</name>
    <dbReference type="NCBI Taxonomy" id="50429"/>
    <lineage>
        <taxon>Eukaryota</taxon>
        <taxon>Metazoa</taxon>
        <taxon>Cnidaria</taxon>
        <taxon>Anthozoa</taxon>
        <taxon>Hexacorallia</taxon>
        <taxon>Scleractinia</taxon>
        <taxon>Astrocoeniina</taxon>
        <taxon>Pocilloporidae</taxon>
        <taxon>Stylophora</taxon>
    </lineage>
</organism>
<comment type="caution">
    <text evidence="3">The sequence shown here is derived from an EMBL/GenBank/DDBJ whole genome shotgun (WGS) entry which is preliminary data.</text>
</comment>
<gene>
    <name evidence="3" type="primary">pol</name>
    <name evidence="3" type="ORF">AWC38_SpisGene11513</name>
</gene>
<keyword evidence="3" id="KW-0808">Transferase</keyword>
<dbReference type="GO" id="GO:0003964">
    <property type="term" value="F:RNA-directed DNA polymerase activity"/>
    <property type="evidence" value="ECO:0007669"/>
    <property type="project" value="UniProtKB-KW"/>
</dbReference>
<feature type="compositionally biased region" description="Basic and acidic residues" evidence="1">
    <location>
        <begin position="582"/>
        <end position="591"/>
    </location>
</feature>
<dbReference type="Proteomes" id="UP000225706">
    <property type="component" value="Unassembled WGS sequence"/>
</dbReference>
<dbReference type="PANTHER" id="PTHR46791">
    <property type="entry name" value="EXPRESSED PROTEIN"/>
    <property type="match status" value="1"/>
</dbReference>
<dbReference type="AlphaFoldDB" id="A0A2B4S4E1"/>
<evidence type="ECO:0000256" key="1">
    <source>
        <dbReference type="SAM" id="MobiDB-lite"/>
    </source>
</evidence>
<proteinExistence type="predicted"/>
<dbReference type="InterPro" id="IPR058913">
    <property type="entry name" value="Integrase_dom_put"/>
</dbReference>
<evidence type="ECO:0000259" key="2">
    <source>
        <dbReference type="Pfam" id="PF24764"/>
    </source>
</evidence>
<dbReference type="PANTHER" id="PTHR46791:SF5">
    <property type="entry name" value="CLR5 DOMAIN-CONTAINING PROTEIN-RELATED"/>
    <property type="match status" value="1"/>
</dbReference>
<dbReference type="Pfam" id="PF24764">
    <property type="entry name" value="rva_4"/>
    <property type="match status" value="1"/>
</dbReference>
<evidence type="ECO:0000313" key="4">
    <source>
        <dbReference type="Proteomes" id="UP000225706"/>
    </source>
</evidence>
<keyword evidence="4" id="KW-1185">Reference proteome</keyword>